<feature type="domain" description="HTH gntR-type" evidence="4">
    <location>
        <begin position="6"/>
        <end position="74"/>
    </location>
</feature>
<dbReference type="SUPFAM" id="SSF46785">
    <property type="entry name" value="Winged helix' DNA-binding domain"/>
    <property type="match status" value="1"/>
</dbReference>
<dbReference type="InterPro" id="IPR036390">
    <property type="entry name" value="WH_DNA-bd_sf"/>
</dbReference>
<dbReference type="STRING" id="1123269.NX02_04680"/>
<dbReference type="eggNOG" id="COG2186">
    <property type="taxonomic scope" value="Bacteria"/>
</dbReference>
<evidence type="ECO:0000259" key="4">
    <source>
        <dbReference type="PROSITE" id="PS50949"/>
    </source>
</evidence>
<evidence type="ECO:0000313" key="5">
    <source>
        <dbReference type="EMBL" id="AHE52678.1"/>
    </source>
</evidence>
<sequence length="250" mass="27461">MASAPRKLYQRIAEDIVSAIADRRYPPGSRLPGERDLAEHYAVSRPTIREAMIALEIRGLVEARQGSGIYVSAAPQPMADLPELDVGAFELVEARIMFEGEAAALAATAIEPEGLAALEAALADMAAALPGSPADLQADRQFHMLIAEATGNSLVQSVVEMLWNVRERSPLCVAMFDQARHEGIKPRVDEHRLIVEALRTRDPQVARQAMRTHLRRVTDDLLAATELELMQKAQAEAEAHRHRIARRAAL</sequence>
<keyword evidence="1" id="KW-0805">Transcription regulation</keyword>
<dbReference type="RefSeq" id="WP_025290974.1">
    <property type="nucleotide sequence ID" value="NZ_CP006644.1"/>
</dbReference>
<dbReference type="Pfam" id="PF07729">
    <property type="entry name" value="FCD"/>
    <property type="match status" value="1"/>
</dbReference>
<dbReference type="CDD" id="cd07377">
    <property type="entry name" value="WHTH_GntR"/>
    <property type="match status" value="1"/>
</dbReference>
<dbReference type="InterPro" id="IPR008920">
    <property type="entry name" value="TF_FadR/GntR_C"/>
</dbReference>
<gene>
    <name evidence="5" type="ORF">NX02_04680</name>
</gene>
<proteinExistence type="predicted"/>
<accession>W0A8M2</accession>
<dbReference type="Proteomes" id="UP000018851">
    <property type="component" value="Chromosome"/>
</dbReference>
<dbReference type="InterPro" id="IPR011711">
    <property type="entry name" value="GntR_C"/>
</dbReference>
<dbReference type="OrthoDB" id="9812645at2"/>
<organism evidence="5 6">
    <name type="scientific">Sphingomonas sanxanigenens DSM 19645 = NX02</name>
    <dbReference type="NCBI Taxonomy" id="1123269"/>
    <lineage>
        <taxon>Bacteria</taxon>
        <taxon>Pseudomonadati</taxon>
        <taxon>Pseudomonadota</taxon>
        <taxon>Alphaproteobacteria</taxon>
        <taxon>Sphingomonadales</taxon>
        <taxon>Sphingomonadaceae</taxon>
        <taxon>Sphingomonas</taxon>
    </lineage>
</organism>
<dbReference type="InterPro" id="IPR000524">
    <property type="entry name" value="Tscrpt_reg_HTH_GntR"/>
</dbReference>
<dbReference type="SUPFAM" id="SSF48008">
    <property type="entry name" value="GntR ligand-binding domain-like"/>
    <property type="match status" value="1"/>
</dbReference>
<dbReference type="GO" id="GO:0003677">
    <property type="term" value="F:DNA binding"/>
    <property type="evidence" value="ECO:0007669"/>
    <property type="project" value="UniProtKB-KW"/>
</dbReference>
<dbReference type="PATRIC" id="fig|1123269.5.peg.909"/>
<dbReference type="Gene3D" id="1.20.120.530">
    <property type="entry name" value="GntR ligand-binding domain-like"/>
    <property type="match status" value="1"/>
</dbReference>
<dbReference type="HOGENOM" id="CLU_017584_9_5_5"/>
<dbReference type="PANTHER" id="PTHR43537">
    <property type="entry name" value="TRANSCRIPTIONAL REGULATOR, GNTR FAMILY"/>
    <property type="match status" value="1"/>
</dbReference>
<name>W0A8M2_9SPHN</name>
<evidence type="ECO:0000256" key="1">
    <source>
        <dbReference type="ARBA" id="ARBA00023015"/>
    </source>
</evidence>
<dbReference type="InterPro" id="IPR036388">
    <property type="entry name" value="WH-like_DNA-bd_sf"/>
</dbReference>
<dbReference type="PANTHER" id="PTHR43537:SF5">
    <property type="entry name" value="UXU OPERON TRANSCRIPTIONAL REGULATOR"/>
    <property type="match status" value="1"/>
</dbReference>
<protein>
    <recommendedName>
        <fullName evidence="4">HTH gntR-type domain-containing protein</fullName>
    </recommendedName>
</protein>
<evidence type="ECO:0000313" key="6">
    <source>
        <dbReference type="Proteomes" id="UP000018851"/>
    </source>
</evidence>
<keyword evidence="2" id="KW-0238">DNA-binding</keyword>
<dbReference type="PRINTS" id="PR00035">
    <property type="entry name" value="HTHGNTR"/>
</dbReference>
<evidence type="ECO:0000256" key="3">
    <source>
        <dbReference type="ARBA" id="ARBA00023163"/>
    </source>
</evidence>
<dbReference type="SMART" id="SM00895">
    <property type="entry name" value="FCD"/>
    <property type="match status" value="1"/>
</dbReference>
<reference evidence="5 6" key="1">
    <citation type="submission" date="2013-07" db="EMBL/GenBank/DDBJ databases">
        <title>Completed genome of Sphingomonas sanxanigenens NX02.</title>
        <authorList>
            <person name="Ma T."/>
            <person name="Huang H."/>
            <person name="Wu M."/>
            <person name="Li X."/>
            <person name="Li G."/>
        </authorList>
    </citation>
    <scope>NUCLEOTIDE SEQUENCE [LARGE SCALE GENOMIC DNA]</scope>
    <source>
        <strain evidence="5 6">NX02</strain>
    </source>
</reference>
<keyword evidence="3" id="KW-0804">Transcription</keyword>
<dbReference type="EMBL" id="CP006644">
    <property type="protein sequence ID" value="AHE52678.1"/>
    <property type="molecule type" value="Genomic_DNA"/>
</dbReference>
<dbReference type="KEGG" id="ssan:NX02_04680"/>
<dbReference type="Gene3D" id="1.10.10.10">
    <property type="entry name" value="Winged helix-like DNA-binding domain superfamily/Winged helix DNA-binding domain"/>
    <property type="match status" value="1"/>
</dbReference>
<dbReference type="SMART" id="SM00345">
    <property type="entry name" value="HTH_GNTR"/>
    <property type="match status" value="1"/>
</dbReference>
<dbReference type="Pfam" id="PF00392">
    <property type="entry name" value="GntR"/>
    <property type="match status" value="1"/>
</dbReference>
<dbReference type="AlphaFoldDB" id="W0A8M2"/>
<dbReference type="PROSITE" id="PS50949">
    <property type="entry name" value="HTH_GNTR"/>
    <property type="match status" value="1"/>
</dbReference>
<evidence type="ECO:0000256" key="2">
    <source>
        <dbReference type="ARBA" id="ARBA00023125"/>
    </source>
</evidence>
<dbReference type="GO" id="GO:0003700">
    <property type="term" value="F:DNA-binding transcription factor activity"/>
    <property type="evidence" value="ECO:0007669"/>
    <property type="project" value="InterPro"/>
</dbReference>
<keyword evidence="6" id="KW-1185">Reference proteome</keyword>